<evidence type="ECO:0000313" key="4">
    <source>
        <dbReference type="EMBL" id="KAK8860238.1"/>
    </source>
</evidence>
<comment type="caution">
    <text evidence="4">The sequence shown here is derived from an EMBL/GenBank/DDBJ whole genome shotgun (WGS) entry which is preliminary data.</text>
</comment>
<keyword evidence="1" id="KW-0677">Repeat</keyword>
<dbReference type="InterPro" id="IPR011992">
    <property type="entry name" value="EF-hand-dom_pair"/>
</dbReference>
<organism evidence="4 5">
    <name type="scientific">Tritrichomonas musculus</name>
    <dbReference type="NCBI Taxonomy" id="1915356"/>
    <lineage>
        <taxon>Eukaryota</taxon>
        <taxon>Metamonada</taxon>
        <taxon>Parabasalia</taxon>
        <taxon>Tritrichomonadida</taxon>
        <taxon>Tritrichomonadidae</taxon>
        <taxon>Tritrichomonas</taxon>
    </lineage>
</organism>
<dbReference type="SUPFAM" id="SSF47473">
    <property type="entry name" value="EF-hand"/>
    <property type="match status" value="1"/>
</dbReference>
<dbReference type="InterPro" id="IPR018247">
    <property type="entry name" value="EF_Hand_1_Ca_BS"/>
</dbReference>
<dbReference type="Gene3D" id="1.10.238.10">
    <property type="entry name" value="EF-hand"/>
    <property type="match status" value="2"/>
</dbReference>
<reference evidence="4 5" key="1">
    <citation type="submission" date="2024-04" db="EMBL/GenBank/DDBJ databases">
        <title>Tritrichomonas musculus Genome.</title>
        <authorList>
            <person name="Alves-Ferreira E."/>
            <person name="Grigg M."/>
            <person name="Lorenzi H."/>
            <person name="Galac M."/>
        </authorList>
    </citation>
    <scope>NUCLEOTIDE SEQUENCE [LARGE SCALE GENOMIC DNA]</scope>
    <source>
        <strain evidence="4 5">EAF2021</strain>
    </source>
</reference>
<accession>A0ABR2IB57</accession>
<keyword evidence="5" id="KW-1185">Reference proteome</keyword>
<sequence>MSEQALFSPEERENFKNAFDAFDEDRDDLVETKEIGKLLRAVGFNPMPEEVEDMIEDIDAPKFDFNSFLYIIYRHARECDPEQELIDAFRVFDKDGSGKLKTDTIREILRHLKKPFTEDQINELLSNATIDKQDCIRYEDFVKVMLDF</sequence>
<feature type="domain" description="EF-hand" evidence="3">
    <location>
        <begin position="10"/>
        <end position="45"/>
    </location>
</feature>
<feature type="domain" description="EF-hand" evidence="3">
    <location>
        <begin position="80"/>
        <end position="115"/>
    </location>
</feature>
<evidence type="ECO:0000313" key="5">
    <source>
        <dbReference type="Proteomes" id="UP001470230"/>
    </source>
</evidence>
<dbReference type="Pfam" id="PF13499">
    <property type="entry name" value="EF-hand_7"/>
    <property type="match status" value="2"/>
</dbReference>
<dbReference type="EMBL" id="JAPFFF010000018">
    <property type="protein sequence ID" value="KAK8860238.1"/>
    <property type="molecule type" value="Genomic_DNA"/>
</dbReference>
<gene>
    <name evidence="4" type="ORF">M9Y10_011903</name>
</gene>
<keyword evidence="2" id="KW-0106">Calcium</keyword>
<dbReference type="Proteomes" id="UP001470230">
    <property type="component" value="Unassembled WGS sequence"/>
</dbReference>
<proteinExistence type="predicted"/>
<dbReference type="PROSITE" id="PS00018">
    <property type="entry name" value="EF_HAND_1"/>
    <property type="match status" value="1"/>
</dbReference>
<name>A0ABR2IB57_9EUKA</name>
<dbReference type="SMART" id="SM00054">
    <property type="entry name" value="EFh"/>
    <property type="match status" value="2"/>
</dbReference>
<dbReference type="InterPro" id="IPR002048">
    <property type="entry name" value="EF_hand_dom"/>
</dbReference>
<dbReference type="PROSITE" id="PS50222">
    <property type="entry name" value="EF_HAND_2"/>
    <property type="match status" value="2"/>
</dbReference>
<dbReference type="PANTHER" id="PTHR23048">
    <property type="entry name" value="MYOSIN LIGHT CHAIN 1, 3"/>
    <property type="match status" value="1"/>
</dbReference>
<evidence type="ECO:0000256" key="1">
    <source>
        <dbReference type="ARBA" id="ARBA00022737"/>
    </source>
</evidence>
<evidence type="ECO:0000259" key="3">
    <source>
        <dbReference type="PROSITE" id="PS50222"/>
    </source>
</evidence>
<dbReference type="PANTHER" id="PTHR23048:SF0">
    <property type="entry name" value="CALMODULIN LIKE 3"/>
    <property type="match status" value="1"/>
</dbReference>
<evidence type="ECO:0000256" key="2">
    <source>
        <dbReference type="ARBA" id="ARBA00022837"/>
    </source>
</evidence>
<protein>
    <submittedName>
        <fullName evidence="4">Calmodulin-like protein 4</fullName>
    </submittedName>
</protein>
<dbReference type="CDD" id="cd00051">
    <property type="entry name" value="EFh"/>
    <property type="match status" value="1"/>
</dbReference>
<dbReference type="InterPro" id="IPR050230">
    <property type="entry name" value="CALM/Myosin/TropC-like"/>
</dbReference>